<feature type="region of interest" description="Disordered" evidence="1">
    <location>
        <begin position="125"/>
        <end position="159"/>
    </location>
</feature>
<evidence type="ECO:0000313" key="4">
    <source>
        <dbReference type="Proteomes" id="UP000271098"/>
    </source>
</evidence>
<keyword evidence="4" id="KW-1185">Reference proteome</keyword>
<reference evidence="5" key="1">
    <citation type="submission" date="2016-06" db="UniProtKB">
        <authorList>
            <consortium name="WormBaseParasite"/>
        </authorList>
    </citation>
    <scope>IDENTIFICATION</scope>
</reference>
<keyword evidence="2" id="KW-0812">Transmembrane</keyword>
<dbReference type="Proteomes" id="UP000271098">
    <property type="component" value="Unassembled WGS sequence"/>
</dbReference>
<dbReference type="OrthoDB" id="5792559at2759"/>
<dbReference type="AlphaFoldDB" id="A0A183D1Z5"/>
<gene>
    <name evidence="3" type="ORF">GPUH_LOCUS2736</name>
</gene>
<protein>
    <submittedName>
        <fullName evidence="5">LITAF domain-containing protein</fullName>
    </submittedName>
</protein>
<keyword evidence="2" id="KW-1133">Transmembrane helix</keyword>
<evidence type="ECO:0000256" key="1">
    <source>
        <dbReference type="SAM" id="MobiDB-lite"/>
    </source>
</evidence>
<organism evidence="5">
    <name type="scientific">Gongylonema pulchrum</name>
    <dbReference type="NCBI Taxonomy" id="637853"/>
    <lineage>
        <taxon>Eukaryota</taxon>
        <taxon>Metazoa</taxon>
        <taxon>Ecdysozoa</taxon>
        <taxon>Nematoda</taxon>
        <taxon>Chromadorea</taxon>
        <taxon>Rhabditida</taxon>
        <taxon>Spirurina</taxon>
        <taxon>Spiruromorpha</taxon>
        <taxon>Spiruroidea</taxon>
        <taxon>Gongylonematidae</taxon>
        <taxon>Gongylonema</taxon>
    </lineage>
</organism>
<accession>A0A183D1Z5</accession>
<name>A0A183D1Z5_9BILA</name>
<feature type="compositionally biased region" description="Polar residues" evidence="1">
    <location>
        <begin position="148"/>
        <end position="159"/>
    </location>
</feature>
<evidence type="ECO:0000313" key="3">
    <source>
        <dbReference type="EMBL" id="VDK36134.1"/>
    </source>
</evidence>
<keyword evidence="2" id="KW-0472">Membrane</keyword>
<evidence type="ECO:0000256" key="2">
    <source>
        <dbReference type="SAM" id="Phobius"/>
    </source>
</evidence>
<dbReference type="EMBL" id="UYRT01004303">
    <property type="protein sequence ID" value="VDK36134.1"/>
    <property type="molecule type" value="Genomic_DNA"/>
</dbReference>
<sequence length="159" mass="17988">MTTPASPGLVKEYAYNCPWCKGQSTTKIRGAWPISTPISWDKYYIDEVYGNRTTIGSGIAAGVTIGVFFTVFLLTFGCRLYNARIERIEREEAERTMRNTIVHREDFIPHMWSCGLPADPPPPYELAITMPRRESPPPPLLTDSSSTCSINSEQQRQRN</sequence>
<dbReference type="WBParaSite" id="GPUH_0000274101-mRNA-1">
    <property type="protein sequence ID" value="GPUH_0000274101-mRNA-1"/>
    <property type="gene ID" value="GPUH_0000274101"/>
</dbReference>
<proteinExistence type="predicted"/>
<evidence type="ECO:0000313" key="5">
    <source>
        <dbReference type="WBParaSite" id="GPUH_0000274101-mRNA-1"/>
    </source>
</evidence>
<reference evidence="3 4" key="2">
    <citation type="submission" date="2018-11" db="EMBL/GenBank/DDBJ databases">
        <authorList>
            <consortium name="Pathogen Informatics"/>
        </authorList>
    </citation>
    <scope>NUCLEOTIDE SEQUENCE [LARGE SCALE GENOMIC DNA]</scope>
</reference>
<feature type="transmembrane region" description="Helical" evidence="2">
    <location>
        <begin position="59"/>
        <end position="81"/>
    </location>
</feature>